<name>A0A381TIK4_9ZZZZ</name>
<proteinExistence type="predicted"/>
<sequence length="444" mass="48524">MNIKSKSLSRRTALRGMGAMLTLPYLDIMGNKTLAAASNQSDPSRLACFYIPGAINHYNWFPKDTGPNYTLAPSHKPLAKHRDNFSVLTSLLHIQGRISGHEHPYNWLTGTNIKQTPGTVTNTISMDQVAAKYAGPTYVPSLALSFTNGVGTTTLSRNAMGADIPATADYRAVFSRLFPPADKAQIQEAKARIALDRSVLDTAVGDIKRFQGKLGHADRQRVEQYLTSIREVEQRMQTRVSIIDKGRPEFDEKSVRLEPAVKNSMQEHIELMMDLIALSFQTDMTRVVTHSLGGEGGPNYDDYKVWSKSAGASLRGAHDFHHKGSGNRGADNVDVKVLGQRDAMFCASLARLMDKLKSIEAHEGTLLDHTVLLLGGSQISSHNGGSFPMLLAGGRKLGFKHGQHIKWPGGTKPASDLYLTILQQMGCPVKSFKESSGPIGEILS</sequence>
<gene>
    <name evidence="1" type="ORF">METZ01_LOCUS68734</name>
</gene>
<organism evidence="1">
    <name type="scientific">marine metagenome</name>
    <dbReference type="NCBI Taxonomy" id="408172"/>
    <lineage>
        <taxon>unclassified sequences</taxon>
        <taxon>metagenomes</taxon>
        <taxon>ecological metagenomes</taxon>
    </lineage>
</organism>
<evidence type="ECO:0008006" key="2">
    <source>
        <dbReference type="Google" id="ProtNLM"/>
    </source>
</evidence>
<reference evidence="1" key="1">
    <citation type="submission" date="2018-05" db="EMBL/GenBank/DDBJ databases">
        <authorList>
            <person name="Lanie J.A."/>
            <person name="Ng W.-L."/>
            <person name="Kazmierczak K.M."/>
            <person name="Andrzejewski T.M."/>
            <person name="Davidsen T.M."/>
            <person name="Wayne K.J."/>
            <person name="Tettelin H."/>
            <person name="Glass J.I."/>
            <person name="Rusch D."/>
            <person name="Podicherti R."/>
            <person name="Tsui H.-C.T."/>
            <person name="Winkler M.E."/>
        </authorList>
    </citation>
    <scope>NUCLEOTIDE SEQUENCE</scope>
</reference>
<protein>
    <recommendedName>
        <fullName evidence="2">DUF1552 domain-containing protein</fullName>
    </recommendedName>
</protein>
<evidence type="ECO:0000313" key="1">
    <source>
        <dbReference type="EMBL" id="SVA15880.1"/>
    </source>
</evidence>
<accession>A0A381TIK4</accession>
<dbReference type="Pfam" id="PF07586">
    <property type="entry name" value="HXXSHH"/>
    <property type="match status" value="1"/>
</dbReference>
<dbReference type="AlphaFoldDB" id="A0A381TIK4"/>
<dbReference type="EMBL" id="UINC01004650">
    <property type="protein sequence ID" value="SVA15880.1"/>
    <property type="molecule type" value="Genomic_DNA"/>
</dbReference>
<dbReference type="InterPro" id="IPR011447">
    <property type="entry name" value="DUF1552"/>
</dbReference>